<comment type="caution">
    <text evidence="2">The sequence shown here is derived from an EMBL/GenBank/DDBJ whole genome shotgun (WGS) entry which is preliminary data.</text>
</comment>
<sequence>MGFLPIPPPPPANPFPQTPPPPPPALLFTTAAMISVPPHTSNGNTRHVGPSPCMNTHFVVATCWTPPTCFPASLPPCNPPKPRLSPDSTHFPPASLLPQTKALPTFIRYISLTLSVLGCIFWTAKRHHSDQAEHTPLKREGKSCLGNNCSRRNDQKGKEPAKGKRKEER</sequence>
<name>A0A5B7FDC0_PORTR</name>
<dbReference type="EMBL" id="VSRR010006622">
    <property type="protein sequence ID" value="MPC45201.1"/>
    <property type="molecule type" value="Genomic_DNA"/>
</dbReference>
<evidence type="ECO:0000313" key="2">
    <source>
        <dbReference type="EMBL" id="MPC45201.1"/>
    </source>
</evidence>
<protein>
    <submittedName>
        <fullName evidence="2">Uncharacterized protein</fullName>
    </submittedName>
</protein>
<evidence type="ECO:0000256" key="1">
    <source>
        <dbReference type="SAM" id="MobiDB-lite"/>
    </source>
</evidence>
<feature type="compositionally biased region" description="Basic and acidic residues" evidence="1">
    <location>
        <begin position="151"/>
        <end position="169"/>
    </location>
</feature>
<feature type="region of interest" description="Disordered" evidence="1">
    <location>
        <begin position="130"/>
        <end position="169"/>
    </location>
</feature>
<feature type="compositionally biased region" description="Basic and acidic residues" evidence="1">
    <location>
        <begin position="130"/>
        <end position="142"/>
    </location>
</feature>
<accession>A0A5B7FDC0</accession>
<evidence type="ECO:0000313" key="3">
    <source>
        <dbReference type="Proteomes" id="UP000324222"/>
    </source>
</evidence>
<dbReference type="AlphaFoldDB" id="A0A5B7FDC0"/>
<feature type="region of interest" description="Disordered" evidence="1">
    <location>
        <begin position="1"/>
        <end position="22"/>
    </location>
</feature>
<organism evidence="2 3">
    <name type="scientific">Portunus trituberculatus</name>
    <name type="common">Swimming crab</name>
    <name type="synonym">Neptunus trituberculatus</name>
    <dbReference type="NCBI Taxonomy" id="210409"/>
    <lineage>
        <taxon>Eukaryota</taxon>
        <taxon>Metazoa</taxon>
        <taxon>Ecdysozoa</taxon>
        <taxon>Arthropoda</taxon>
        <taxon>Crustacea</taxon>
        <taxon>Multicrustacea</taxon>
        <taxon>Malacostraca</taxon>
        <taxon>Eumalacostraca</taxon>
        <taxon>Eucarida</taxon>
        <taxon>Decapoda</taxon>
        <taxon>Pleocyemata</taxon>
        <taxon>Brachyura</taxon>
        <taxon>Eubrachyura</taxon>
        <taxon>Portunoidea</taxon>
        <taxon>Portunidae</taxon>
        <taxon>Portuninae</taxon>
        <taxon>Portunus</taxon>
    </lineage>
</organism>
<dbReference type="Proteomes" id="UP000324222">
    <property type="component" value="Unassembled WGS sequence"/>
</dbReference>
<gene>
    <name evidence="2" type="ORF">E2C01_038893</name>
</gene>
<reference evidence="2 3" key="1">
    <citation type="submission" date="2019-05" db="EMBL/GenBank/DDBJ databases">
        <title>Another draft genome of Portunus trituberculatus and its Hox gene families provides insights of decapod evolution.</title>
        <authorList>
            <person name="Jeong J.-H."/>
            <person name="Song I."/>
            <person name="Kim S."/>
            <person name="Choi T."/>
            <person name="Kim D."/>
            <person name="Ryu S."/>
            <person name="Kim W."/>
        </authorList>
    </citation>
    <scope>NUCLEOTIDE SEQUENCE [LARGE SCALE GENOMIC DNA]</scope>
    <source>
        <tissue evidence="2">Muscle</tissue>
    </source>
</reference>
<proteinExistence type="predicted"/>
<keyword evidence="3" id="KW-1185">Reference proteome</keyword>